<reference evidence="2" key="1">
    <citation type="journal article" date="2020" name="Nat. Commun.">
        <title>Large-scale genome sequencing of mycorrhizal fungi provides insights into the early evolution of symbiotic traits.</title>
        <authorList>
            <person name="Miyauchi S."/>
            <person name="Kiss E."/>
            <person name="Kuo A."/>
            <person name="Drula E."/>
            <person name="Kohler A."/>
            <person name="Sanchez-Garcia M."/>
            <person name="Morin E."/>
            <person name="Andreopoulos B."/>
            <person name="Barry K.W."/>
            <person name="Bonito G."/>
            <person name="Buee M."/>
            <person name="Carver A."/>
            <person name="Chen C."/>
            <person name="Cichocki N."/>
            <person name="Clum A."/>
            <person name="Culley D."/>
            <person name="Crous P.W."/>
            <person name="Fauchery L."/>
            <person name="Girlanda M."/>
            <person name="Hayes R.D."/>
            <person name="Keri Z."/>
            <person name="LaButti K."/>
            <person name="Lipzen A."/>
            <person name="Lombard V."/>
            <person name="Magnuson J."/>
            <person name="Maillard F."/>
            <person name="Murat C."/>
            <person name="Nolan M."/>
            <person name="Ohm R.A."/>
            <person name="Pangilinan J."/>
            <person name="Pereira M.F."/>
            <person name="Perotto S."/>
            <person name="Peter M."/>
            <person name="Pfister S."/>
            <person name="Riley R."/>
            <person name="Sitrit Y."/>
            <person name="Stielow J.B."/>
            <person name="Szollosi G."/>
            <person name="Zifcakova L."/>
            <person name="Stursova M."/>
            <person name="Spatafora J.W."/>
            <person name="Tedersoo L."/>
            <person name="Vaario L.M."/>
            <person name="Yamada A."/>
            <person name="Yan M."/>
            <person name="Wang P."/>
            <person name="Xu J."/>
            <person name="Bruns T."/>
            <person name="Baldrian P."/>
            <person name="Vilgalys R."/>
            <person name="Dunand C."/>
            <person name="Henrissat B."/>
            <person name="Grigoriev I.V."/>
            <person name="Hibbett D."/>
            <person name="Nagy L.G."/>
            <person name="Martin F.M."/>
        </authorList>
    </citation>
    <scope>NUCLEOTIDE SEQUENCE</scope>
    <source>
        <strain evidence="2">UP504</strain>
    </source>
</reference>
<gene>
    <name evidence="2" type="ORF">BS47DRAFT_598271</name>
</gene>
<evidence type="ECO:0000313" key="2">
    <source>
        <dbReference type="EMBL" id="KAF9504929.1"/>
    </source>
</evidence>
<organism evidence="2 3">
    <name type="scientific">Hydnum rufescens UP504</name>
    <dbReference type="NCBI Taxonomy" id="1448309"/>
    <lineage>
        <taxon>Eukaryota</taxon>
        <taxon>Fungi</taxon>
        <taxon>Dikarya</taxon>
        <taxon>Basidiomycota</taxon>
        <taxon>Agaricomycotina</taxon>
        <taxon>Agaricomycetes</taxon>
        <taxon>Cantharellales</taxon>
        <taxon>Hydnaceae</taxon>
        <taxon>Hydnum</taxon>
    </lineage>
</organism>
<dbReference type="AlphaFoldDB" id="A0A9P6AGP9"/>
<sequence>MLSSPLSRIPEISITRSRSPSPSPATEVFVLDTDEGESKGHRATFLSPPMYSPLHALKPSAPLPVDKKGLDPSRFDALLHTSRERTAAGLGRRPTDLRKAVAVKVHHAKQEERRATFLAKLQALPSPTAVMSPITPPDSPAEFHFSLPSPGLVSPLALFESLDDARDTTKKRTEWVERVHYVKGGDPTQTPRLERVGSRLEYPKSMRLDTSPCLSGLIFLPPHHVNWELPGLLRHH</sequence>
<comment type="caution">
    <text evidence="2">The sequence shown here is derived from an EMBL/GenBank/DDBJ whole genome shotgun (WGS) entry which is preliminary data.</text>
</comment>
<feature type="compositionally biased region" description="Low complexity" evidence="1">
    <location>
        <begin position="7"/>
        <end position="20"/>
    </location>
</feature>
<proteinExistence type="predicted"/>
<evidence type="ECO:0000256" key="1">
    <source>
        <dbReference type="SAM" id="MobiDB-lite"/>
    </source>
</evidence>
<feature type="region of interest" description="Disordered" evidence="1">
    <location>
        <begin position="1"/>
        <end position="27"/>
    </location>
</feature>
<accession>A0A9P6AGP9</accession>
<keyword evidence="3" id="KW-1185">Reference proteome</keyword>
<name>A0A9P6AGP9_9AGAM</name>
<dbReference type="Proteomes" id="UP000886523">
    <property type="component" value="Unassembled WGS sequence"/>
</dbReference>
<evidence type="ECO:0000313" key="3">
    <source>
        <dbReference type="Proteomes" id="UP000886523"/>
    </source>
</evidence>
<dbReference type="EMBL" id="MU129184">
    <property type="protein sequence ID" value="KAF9504929.1"/>
    <property type="molecule type" value="Genomic_DNA"/>
</dbReference>
<protein>
    <submittedName>
        <fullName evidence="2">Uncharacterized protein</fullName>
    </submittedName>
</protein>
<dbReference type="OrthoDB" id="3250108at2759"/>